<comment type="similarity">
    <text evidence="7">Belongs to the drug/metabolite transporter (DMT) superfamily. Small multidrug resistance (SMR) (TC 2.A.7.1) family.</text>
</comment>
<dbReference type="NCBIfam" id="NF008512">
    <property type="entry name" value="PRK11431.1"/>
    <property type="match status" value="1"/>
</dbReference>
<evidence type="ECO:0000256" key="1">
    <source>
        <dbReference type="ARBA" id="ARBA00004651"/>
    </source>
</evidence>
<dbReference type="RefSeq" id="WP_058386386.1">
    <property type="nucleotide sequence ID" value="NZ_CP013661.2"/>
</dbReference>
<dbReference type="Proteomes" id="UP000065533">
    <property type="component" value="Chromosome"/>
</dbReference>
<dbReference type="InterPro" id="IPR000390">
    <property type="entry name" value="Small_drug/metabolite_transptr"/>
</dbReference>
<dbReference type="InterPro" id="IPR045324">
    <property type="entry name" value="Small_multidrug_res"/>
</dbReference>
<evidence type="ECO:0000256" key="8">
    <source>
        <dbReference type="SAM" id="Phobius"/>
    </source>
</evidence>
<gene>
    <name evidence="9" type="ORF">AUO94_14470</name>
</gene>
<organism evidence="9 10">
    <name type="scientific">Planococcus kocurii</name>
    <dbReference type="NCBI Taxonomy" id="1374"/>
    <lineage>
        <taxon>Bacteria</taxon>
        <taxon>Bacillati</taxon>
        <taxon>Bacillota</taxon>
        <taxon>Bacilli</taxon>
        <taxon>Bacillales</taxon>
        <taxon>Caryophanaceae</taxon>
        <taxon>Planococcus</taxon>
    </lineage>
</organism>
<dbReference type="InterPro" id="IPR037185">
    <property type="entry name" value="EmrE-like"/>
</dbReference>
<accession>A0ABN4K1Y7</accession>
<feature type="transmembrane region" description="Helical" evidence="8">
    <location>
        <begin position="5"/>
        <end position="23"/>
    </location>
</feature>
<name>A0ABN4K1Y7_9BACL</name>
<evidence type="ECO:0000256" key="7">
    <source>
        <dbReference type="RuleBase" id="RU003942"/>
    </source>
</evidence>
<evidence type="ECO:0000256" key="4">
    <source>
        <dbReference type="ARBA" id="ARBA00022692"/>
    </source>
</evidence>
<reference evidence="9" key="1">
    <citation type="submission" date="2016-01" db="EMBL/GenBank/DDBJ databases">
        <title>Complete genome of Planococcus kocurri type strain.</title>
        <authorList>
            <person name="See-Too W.S."/>
        </authorList>
    </citation>
    <scope>NUCLEOTIDE SEQUENCE [LARGE SCALE GENOMIC DNA]</scope>
    <source>
        <strain evidence="9">ATCC 43650</strain>
    </source>
</reference>
<feature type="transmembrane region" description="Helical" evidence="8">
    <location>
        <begin position="57"/>
        <end position="78"/>
    </location>
</feature>
<dbReference type="SUPFAM" id="SSF103481">
    <property type="entry name" value="Multidrug resistance efflux transporter EmrE"/>
    <property type="match status" value="1"/>
</dbReference>
<keyword evidence="4 7" id="KW-0812">Transmembrane</keyword>
<keyword evidence="3" id="KW-1003">Cell membrane</keyword>
<comment type="subcellular location">
    <subcellularLocation>
        <location evidence="1 7">Cell membrane</location>
        <topology evidence="1 7">Multi-pass membrane protein</topology>
    </subcellularLocation>
</comment>
<dbReference type="EMBL" id="CP013661">
    <property type="protein sequence ID" value="ALS79743.1"/>
    <property type="molecule type" value="Genomic_DNA"/>
</dbReference>
<keyword evidence="10" id="KW-1185">Reference proteome</keyword>
<keyword evidence="2" id="KW-0813">Transport</keyword>
<feature type="transmembrane region" description="Helical" evidence="8">
    <location>
        <begin position="84"/>
        <end position="103"/>
    </location>
</feature>
<evidence type="ECO:0000256" key="2">
    <source>
        <dbReference type="ARBA" id="ARBA00022448"/>
    </source>
</evidence>
<sequence>MAWIYLMIAGITEIVWAIGLKFAEGFTNLVPSLITFVFIVISFMLFAIAMKTIPIGTAYAVFTGIGAAGTAILGIFLFNENASLEKLFFLSLLLIGIIGLKVLDGKETSSKGVQS</sequence>
<dbReference type="Gene3D" id="1.10.3730.20">
    <property type="match status" value="1"/>
</dbReference>
<keyword evidence="5 8" id="KW-1133">Transmembrane helix</keyword>
<evidence type="ECO:0000256" key="6">
    <source>
        <dbReference type="ARBA" id="ARBA00023136"/>
    </source>
</evidence>
<proteinExistence type="inferred from homology"/>
<evidence type="ECO:0000313" key="10">
    <source>
        <dbReference type="Proteomes" id="UP000065533"/>
    </source>
</evidence>
<protein>
    <submittedName>
        <fullName evidence="9">Ligand-binding protein SH3</fullName>
    </submittedName>
</protein>
<dbReference type="PANTHER" id="PTHR30561:SF0">
    <property type="entry name" value="GUANIDINIUM EXPORTER"/>
    <property type="match status" value="1"/>
</dbReference>
<dbReference type="Pfam" id="PF00893">
    <property type="entry name" value="Multi_Drug_Res"/>
    <property type="match status" value="1"/>
</dbReference>
<evidence type="ECO:0000256" key="3">
    <source>
        <dbReference type="ARBA" id="ARBA00022475"/>
    </source>
</evidence>
<evidence type="ECO:0000313" key="9">
    <source>
        <dbReference type="EMBL" id="ALS79743.1"/>
    </source>
</evidence>
<feature type="transmembrane region" description="Helical" evidence="8">
    <location>
        <begin position="29"/>
        <end position="50"/>
    </location>
</feature>
<evidence type="ECO:0000256" key="5">
    <source>
        <dbReference type="ARBA" id="ARBA00022989"/>
    </source>
</evidence>
<dbReference type="PANTHER" id="PTHR30561">
    <property type="entry name" value="SMR FAMILY PROTON-DEPENDENT DRUG EFFLUX TRANSPORTER SUGE"/>
    <property type="match status" value="1"/>
</dbReference>
<keyword evidence="6 8" id="KW-0472">Membrane</keyword>